<protein>
    <submittedName>
        <fullName evidence="2">Unannotated protein</fullName>
    </submittedName>
</protein>
<dbReference type="EMBL" id="CAFBOZ010000213">
    <property type="protein sequence ID" value="CAB5014670.1"/>
    <property type="molecule type" value="Genomic_DNA"/>
</dbReference>
<dbReference type="AlphaFoldDB" id="A0A6J7QA93"/>
<reference evidence="2" key="1">
    <citation type="submission" date="2020-05" db="EMBL/GenBank/DDBJ databases">
        <authorList>
            <person name="Chiriac C."/>
            <person name="Salcher M."/>
            <person name="Ghai R."/>
            <person name="Kavagutti S V."/>
        </authorList>
    </citation>
    <scope>NUCLEOTIDE SEQUENCE</scope>
</reference>
<accession>A0A6J7QA93</accession>
<evidence type="ECO:0000313" key="2">
    <source>
        <dbReference type="EMBL" id="CAB5014670.1"/>
    </source>
</evidence>
<dbReference type="EMBL" id="CAFBNF010000069">
    <property type="protein sequence ID" value="CAB4940266.1"/>
    <property type="molecule type" value="Genomic_DNA"/>
</dbReference>
<proteinExistence type="predicted"/>
<gene>
    <name evidence="1" type="ORF">UFOPK3773_00811</name>
    <name evidence="2" type="ORF">UFOPK3992_01394</name>
</gene>
<sequence length="117" mass="12288">MSGVTTIEVQGITLVRARPQGDDSAAHVTELEEALAALHERSGAPVVVDLGSRVLSGPRLAVVLQNASDALGMLGHSFAVVSSHEETRLSLRNDYAIAVFESLDQATGDVSAAKHRD</sequence>
<evidence type="ECO:0000313" key="1">
    <source>
        <dbReference type="EMBL" id="CAB4940266.1"/>
    </source>
</evidence>
<organism evidence="2">
    <name type="scientific">freshwater metagenome</name>
    <dbReference type="NCBI Taxonomy" id="449393"/>
    <lineage>
        <taxon>unclassified sequences</taxon>
        <taxon>metagenomes</taxon>
        <taxon>ecological metagenomes</taxon>
    </lineage>
</organism>
<name>A0A6J7QA93_9ZZZZ</name>